<gene>
    <name evidence="3" type="ORF">LOD99_14153</name>
</gene>
<feature type="compositionally biased region" description="Low complexity" evidence="1">
    <location>
        <begin position="565"/>
        <end position="576"/>
    </location>
</feature>
<protein>
    <recommendedName>
        <fullName evidence="2">DUF7932 domain-containing protein</fullName>
    </recommendedName>
</protein>
<dbReference type="Pfam" id="PF25560">
    <property type="entry name" value="DUF7932"/>
    <property type="match status" value="1"/>
</dbReference>
<evidence type="ECO:0000313" key="3">
    <source>
        <dbReference type="EMBL" id="KAI6660569.1"/>
    </source>
</evidence>
<proteinExistence type="predicted"/>
<feature type="domain" description="DUF7932" evidence="2">
    <location>
        <begin position="636"/>
        <end position="745"/>
    </location>
</feature>
<keyword evidence="4" id="KW-1185">Reference proteome</keyword>
<feature type="compositionally biased region" description="Gly residues" evidence="1">
    <location>
        <begin position="372"/>
        <end position="382"/>
    </location>
</feature>
<sequence length="1302" mass="142190">MSTKNKLQLREGSVSPFQCRCSRKTKVLRRWTDSKLSIVEGETVGWKLVDNAESKGETVLEFADNGNTITVGWLEDDPNHPDKFLGVVINNKAGKSLATFQMKDIVQQRWFMASLGATGRGLFSPKLGIQEKKIEQQWSGIWDETHAVDVHTPKEKTYFGSDSNPPPYTEEATMLYIHEPTYQSVQDIKQSISGQLQRLQEGQTVHNRQQHDTFLPPLGPPVHVFTSIGYGQEIDLQPGVQELWDPVKKSRLFFDHNQQKTYYQDPRPSKPSPIRIECKHIVYGPDRKDPRIIQTNQAQATIDYHTERAYRKKNQWGATIIAKGRDGAQGRDGHNGAPGCNGLNGAGGITTYAGFPGSRGQDGFPGRNGWPGQNGGEGGNGSNGSDLSIFLSGDTHRLQVSGSYEGSIQLGGEQCEYILFVDCTGGNGGSGGRGGSGGNGGQGGEGGNGGSGGPGQHGGTSQHGGNGGNGGDGGNGGPGGIGGYGGNGGKGGSSGNGGLCAVQSYDARLIHLVEVACGAGRSGNSGTGGKAGFGGIGGLGGNGGFGGVGGRGGPNSDHSGFMPYGNSGNVGNSGSKGPDGYQGQNGGIGTKGNEGLKGGLSFVVLSPDGQRILEQSAFRYDVEIDPRSVRIATGVDDGIIEPNEKIIITSFNIQNIGSMTLPDGALAYMVSSKTVNFHPMKVALPPLRQQETHTVLQEFYGRVFDVPPPNKPGPYIGEAHFETRVDLLGRPFDSAKTMHTLVVQYPIKIDNISSPENLGRGEQGRIDITIANISNLPYGNFSGSGGQLSVRVRLDKRLSPIANPHTPYTNQFSIHHDANVQDSFFVDIIRIESAGKVTITFNLAVSNRADLFERCPIQTEIILRGKLIEYHHCFVRVTPFYIPSDPPADVLFITDQQISRREFILWQRLFQLLRVRVDFWDREKYGGISYNESTGSRHKVSWVGRHGGSLIIYPNAFMNLVNPDDLIEHLNDNRRDVMEQVIDNDSGVIFIQSSRENEENSRRIKSYIKDICNAGQKITLEGKDYGGKHMSGPATHDFKSKRSELVKSLEEQSPNTRCYVTTHLAAPRKLKLLSYTYGSVEINRFPIEQTSKFMIVARDISKFLSDDVNMSVGQMEIPLANNWAQTLTYVIYGLPTKVKFGILQGHIDSDVRFITPSGYKITIVDIAQLALTKEILAEVKCLRMQMPKLAALSALVLENLDSFVRNTEQVFGIITAVKIFAKERIPSKQKEIKLRVLEYCRQVKRKLISFGGKSVGKQFNSVKCYSVKGKRLYFEDLISQDNTFEPHLRNDNEPNNEYDLTL</sequence>
<evidence type="ECO:0000313" key="4">
    <source>
        <dbReference type="Proteomes" id="UP001165289"/>
    </source>
</evidence>
<feature type="region of interest" description="Disordered" evidence="1">
    <location>
        <begin position="432"/>
        <end position="476"/>
    </location>
</feature>
<dbReference type="EMBL" id="JAKMXF010000033">
    <property type="protein sequence ID" value="KAI6660569.1"/>
    <property type="molecule type" value="Genomic_DNA"/>
</dbReference>
<organism evidence="3 4">
    <name type="scientific">Oopsacas minuta</name>
    <dbReference type="NCBI Taxonomy" id="111878"/>
    <lineage>
        <taxon>Eukaryota</taxon>
        <taxon>Metazoa</taxon>
        <taxon>Porifera</taxon>
        <taxon>Hexactinellida</taxon>
        <taxon>Hexasterophora</taxon>
        <taxon>Lyssacinosida</taxon>
        <taxon>Leucopsacidae</taxon>
        <taxon>Oopsacas</taxon>
    </lineage>
</organism>
<reference evidence="3 4" key="1">
    <citation type="journal article" date="2023" name="BMC Biol.">
        <title>The compact genome of the sponge Oopsacas minuta (Hexactinellida) is lacking key metazoan core genes.</title>
        <authorList>
            <person name="Santini S."/>
            <person name="Schenkelaars Q."/>
            <person name="Jourda C."/>
            <person name="Duchesne M."/>
            <person name="Belahbib H."/>
            <person name="Rocher C."/>
            <person name="Selva M."/>
            <person name="Riesgo A."/>
            <person name="Vervoort M."/>
            <person name="Leys S.P."/>
            <person name="Kodjabachian L."/>
            <person name="Le Bivic A."/>
            <person name="Borchiellini C."/>
            <person name="Claverie J.M."/>
            <person name="Renard E."/>
        </authorList>
    </citation>
    <scope>NUCLEOTIDE SEQUENCE [LARGE SCALE GENOMIC DNA]</scope>
    <source>
        <strain evidence="3">SPO-2</strain>
    </source>
</reference>
<name>A0AAV7KHH4_9METZ</name>
<feature type="region of interest" description="Disordered" evidence="1">
    <location>
        <begin position="352"/>
        <end position="388"/>
    </location>
</feature>
<accession>A0AAV7KHH4</accession>
<dbReference type="InterPro" id="IPR057692">
    <property type="entry name" value="DUF7932"/>
</dbReference>
<evidence type="ECO:0000259" key="2">
    <source>
        <dbReference type="Pfam" id="PF25560"/>
    </source>
</evidence>
<feature type="region of interest" description="Disordered" evidence="1">
    <location>
        <begin position="548"/>
        <end position="590"/>
    </location>
</feature>
<comment type="caution">
    <text evidence="3">The sequence shown here is derived from an EMBL/GenBank/DDBJ whole genome shotgun (WGS) entry which is preliminary data.</text>
</comment>
<evidence type="ECO:0000256" key="1">
    <source>
        <dbReference type="SAM" id="MobiDB-lite"/>
    </source>
</evidence>
<dbReference type="Proteomes" id="UP001165289">
    <property type="component" value="Unassembled WGS sequence"/>
</dbReference>